<dbReference type="PANTHER" id="PTHR47999">
    <property type="entry name" value="TRANSCRIPTION FACTOR MYB8-RELATED-RELATED"/>
    <property type="match status" value="1"/>
</dbReference>
<evidence type="ECO:0000259" key="9">
    <source>
        <dbReference type="PROSITE" id="PS50090"/>
    </source>
</evidence>
<protein>
    <recommendedName>
        <fullName evidence="8">Myb-related protein 123</fullName>
    </recommendedName>
</protein>
<accession>A0A6A1VEC6</accession>
<dbReference type="SUPFAM" id="SSF46689">
    <property type="entry name" value="Homeodomain-like"/>
    <property type="match status" value="1"/>
</dbReference>
<keyword evidence="5" id="KW-0010">Activator</keyword>
<reference evidence="11 12" key="1">
    <citation type="journal article" date="2019" name="Plant Biotechnol. J.">
        <title>The red bayberry genome and genetic basis of sex determination.</title>
        <authorList>
            <person name="Jia H.M."/>
            <person name="Jia H.J."/>
            <person name="Cai Q.L."/>
            <person name="Wang Y."/>
            <person name="Zhao H.B."/>
            <person name="Yang W.F."/>
            <person name="Wang G.Y."/>
            <person name="Li Y.H."/>
            <person name="Zhan D.L."/>
            <person name="Shen Y.T."/>
            <person name="Niu Q.F."/>
            <person name="Chang L."/>
            <person name="Qiu J."/>
            <person name="Zhao L."/>
            <person name="Xie H.B."/>
            <person name="Fu W.Y."/>
            <person name="Jin J."/>
            <person name="Li X.W."/>
            <person name="Jiao Y."/>
            <person name="Zhou C.C."/>
            <person name="Tu T."/>
            <person name="Chai C.Y."/>
            <person name="Gao J.L."/>
            <person name="Fan L.J."/>
            <person name="van de Weg E."/>
            <person name="Wang J.Y."/>
            <person name="Gao Z.S."/>
        </authorList>
    </citation>
    <scope>NUCLEOTIDE SEQUENCE [LARGE SCALE GENOMIC DNA]</scope>
    <source>
        <tissue evidence="11">Leaves</tissue>
    </source>
</reference>
<dbReference type="CDD" id="cd00167">
    <property type="entry name" value="SANT"/>
    <property type="match status" value="2"/>
</dbReference>
<name>A0A6A1VEC6_9ROSI</name>
<evidence type="ECO:0000313" key="11">
    <source>
        <dbReference type="EMBL" id="KAB1209460.1"/>
    </source>
</evidence>
<evidence type="ECO:0000256" key="6">
    <source>
        <dbReference type="ARBA" id="ARBA00023163"/>
    </source>
</evidence>
<feature type="domain" description="HTH myb-type" evidence="10">
    <location>
        <begin position="9"/>
        <end position="61"/>
    </location>
</feature>
<organism evidence="11 12">
    <name type="scientific">Morella rubra</name>
    <name type="common">Chinese bayberry</name>
    <dbReference type="NCBI Taxonomy" id="262757"/>
    <lineage>
        <taxon>Eukaryota</taxon>
        <taxon>Viridiplantae</taxon>
        <taxon>Streptophyta</taxon>
        <taxon>Embryophyta</taxon>
        <taxon>Tracheophyta</taxon>
        <taxon>Spermatophyta</taxon>
        <taxon>Magnoliopsida</taxon>
        <taxon>eudicotyledons</taxon>
        <taxon>Gunneridae</taxon>
        <taxon>Pentapetalae</taxon>
        <taxon>rosids</taxon>
        <taxon>fabids</taxon>
        <taxon>Fagales</taxon>
        <taxon>Myricaceae</taxon>
        <taxon>Morella</taxon>
    </lineage>
</organism>
<feature type="domain" description="Myb-like" evidence="9">
    <location>
        <begin position="62"/>
        <end position="112"/>
    </location>
</feature>
<keyword evidence="4" id="KW-0238">DNA-binding</keyword>
<dbReference type="Gene3D" id="1.10.10.60">
    <property type="entry name" value="Homeodomain-like"/>
    <property type="match status" value="2"/>
</dbReference>
<dbReference type="InterPro" id="IPR009057">
    <property type="entry name" value="Homeodomain-like_sf"/>
</dbReference>
<dbReference type="OrthoDB" id="2143914at2759"/>
<keyword evidence="12" id="KW-1185">Reference proteome</keyword>
<dbReference type="InterPro" id="IPR017930">
    <property type="entry name" value="Myb_dom"/>
</dbReference>
<dbReference type="SMART" id="SM00717">
    <property type="entry name" value="SANT"/>
    <property type="match status" value="2"/>
</dbReference>
<dbReference type="PROSITE" id="PS51294">
    <property type="entry name" value="HTH_MYB"/>
    <property type="match status" value="2"/>
</dbReference>
<gene>
    <name evidence="11" type="ORF">CJ030_MR6G018839</name>
</gene>
<dbReference type="InterPro" id="IPR015495">
    <property type="entry name" value="Myb_TF_plants"/>
</dbReference>
<evidence type="ECO:0000256" key="2">
    <source>
        <dbReference type="ARBA" id="ARBA00022737"/>
    </source>
</evidence>
<dbReference type="GO" id="GO:0003677">
    <property type="term" value="F:DNA binding"/>
    <property type="evidence" value="ECO:0007669"/>
    <property type="project" value="UniProtKB-KW"/>
</dbReference>
<keyword evidence="7" id="KW-0539">Nucleus</keyword>
<comment type="caution">
    <text evidence="11">The sequence shown here is derived from an EMBL/GenBank/DDBJ whole genome shotgun (WGS) entry which is preliminary data.</text>
</comment>
<evidence type="ECO:0000256" key="4">
    <source>
        <dbReference type="ARBA" id="ARBA00023125"/>
    </source>
</evidence>
<keyword evidence="2" id="KW-0677">Repeat</keyword>
<dbReference type="AlphaFoldDB" id="A0A6A1VEC6"/>
<proteinExistence type="predicted"/>
<dbReference type="InterPro" id="IPR001005">
    <property type="entry name" value="SANT/Myb"/>
</dbReference>
<feature type="domain" description="Myb-like" evidence="9">
    <location>
        <begin position="9"/>
        <end position="61"/>
    </location>
</feature>
<dbReference type="FunFam" id="1.10.10.60:FF:000001">
    <property type="entry name" value="MYB-related transcription factor"/>
    <property type="match status" value="1"/>
</dbReference>
<dbReference type="Proteomes" id="UP000516437">
    <property type="component" value="Chromosome 6"/>
</dbReference>
<evidence type="ECO:0000256" key="3">
    <source>
        <dbReference type="ARBA" id="ARBA00023015"/>
    </source>
</evidence>
<keyword evidence="6" id="KW-0804">Transcription</keyword>
<feature type="domain" description="HTH myb-type" evidence="10">
    <location>
        <begin position="62"/>
        <end position="116"/>
    </location>
</feature>
<evidence type="ECO:0000256" key="1">
    <source>
        <dbReference type="ARBA" id="ARBA00004123"/>
    </source>
</evidence>
<evidence type="ECO:0000256" key="5">
    <source>
        <dbReference type="ARBA" id="ARBA00023159"/>
    </source>
</evidence>
<dbReference type="GO" id="GO:0005634">
    <property type="term" value="C:nucleus"/>
    <property type="evidence" value="ECO:0007669"/>
    <property type="project" value="UniProtKB-SubCell"/>
</dbReference>
<dbReference type="FunFam" id="1.10.10.60:FF:000302">
    <property type="entry name" value="Transcription factor TT2"/>
    <property type="match status" value="1"/>
</dbReference>
<keyword evidence="3" id="KW-0805">Transcription regulation</keyword>
<dbReference type="Pfam" id="PF00249">
    <property type="entry name" value="Myb_DNA-binding"/>
    <property type="match status" value="2"/>
</dbReference>
<evidence type="ECO:0000259" key="10">
    <source>
        <dbReference type="PROSITE" id="PS51294"/>
    </source>
</evidence>
<comment type="subcellular location">
    <subcellularLocation>
        <location evidence="1">Nucleus</location>
    </subcellularLocation>
</comment>
<evidence type="ECO:0000256" key="8">
    <source>
        <dbReference type="ARBA" id="ARBA00083772"/>
    </source>
</evidence>
<dbReference type="PROSITE" id="PS50090">
    <property type="entry name" value="MYB_LIKE"/>
    <property type="match status" value="2"/>
</dbReference>
<evidence type="ECO:0000256" key="7">
    <source>
        <dbReference type="ARBA" id="ARBA00023242"/>
    </source>
</evidence>
<sequence>MGRSPCCSKEGLNRGAWTAQEDNILREYIRTHGEGKWRDLPRKAGLKRCGKSCRLRWLNYLRPDIKRGNISAEEEELIIRLHKLLGNRWSLIAGRLPGRTDNEIKNYWNTNLGKKVQTAPTRKLSRHSDERNSTTAQLNVASNVTASSPSSSKMASHMIIRTKAFRFSKVHRLTPQPNKSEHLDTNLGEGQPIMEYGHHSVRDPMEYGAYEERPSFTCGEDNDHASDFLMNMNMGDICLSDLLDSEFSDICNFNYCEENGNELSRSPSSDGPAMLSGQVLLQDWTSNSCDQANVSAPTLQSFSSFLHSAGEWLGE</sequence>
<dbReference type="PANTHER" id="PTHR47999:SF86">
    <property type="entry name" value="MYB-RELATED PROTEIN MYB4-LIKE"/>
    <property type="match status" value="1"/>
</dbReference>
<evidence type="ECO:0000313" key="12">
    <source>
        <dbReference type="Proteomes" id="UP000516437"/>
    </source>
</evidence>
<dbReference type="EMBL" id="RXIC02000024">
    <property type="protein sequence ID" value="KAB1209460.1"/>
    <property type="molecule type" value="Genomic_DNA"/>
</dbReference>